<name>A0ABX0VKQ5_9ENTR</name>
<comment type="caution">
    <text evidence="1">The sequence shown here is derived from an EMBL/GenBank/DDBJ whole genome shotgun (WGS) entry which is preliminary data.</text>
</comment>
<evidence type="ECO:0000313" key="1">
    <source>
        <dbReference type="EMBL" id="NIY47643.1"/>
    </source>
</evidence>
<gene>
    <name evidence="1" type="primary">iraM</name>
    <name evidence="1" type="ORF">E2L00_08900</name>
</gene>
<dbReference type="InterPro" id="IPR044854">
    <property type="entry name" value="IraM/PmrD"/>
</dbReference>
<dbReference type="InterPro" id="IPR038679">
    <property type="entry name" value="PmrD_sf"/>
</dbReference>
<reference evidence="1 2" key="1">
    <citation type="journal article" date="2020" name="Microorganisms">
        <title>Polyphasic Characterisation of Cedecea colo sp. nov., a New Enteric Bacterium Isolated from the Koala Hindgut.</title>
        <authorList>
            <person name="Boath J.M."/>
            <person name="Dakhal S."/>
            <person name="Van T.T.H."/>
            <person name="Moore R.J."/>
            <person name="Dekiwadia C."/>
            <person name="Macreadie I.G."/>
        </authorList>
    </citation>
    <scope>NUCLEOTIDE SEQUENCE [LARGE SCALE GENOMIC DNA]</scope>
    <source>
        <strain evidence="1 2">ZA</strain>
    </source>
</reference>
<organism evidence="1 2">
    <name type="scientific">Cedecea colo</name>
    <dbReference type="NCBI Taxonomy" id="2552946"/>
    <lineage>
        <taxon>Bacteria</taxon>
        <taxon>Pseudomonadati</taxon>
        <taxon>Pseudomonadota</taxon>
        <taxon>Gammaproteobacteria</taxon>
        <taxon>Enterobacterales</taxon>
        <taxon>Enterobacteriaceae</taxon>
        <taxon>Cedecea</taxon>
    </lineage>
</organism>
<evidence type="ECO:0000313" key="2">
    <source>
        <dbReference type="Proteomes" id="UP000697927"/>
    </source>
</evidence>
<dbReference type="Gene3D" id="2.40.50.650">
    <property type="match status" value="1"/>
</dbReference>
<dbReference type="NCBIfam" id="NF007393">
    <property type="entry name" value="PRK09919.1"/>
    <property type="match status" value="1"/>
</dbReference>
<proteinExistence type="predicted"/>
<dbReference type="PROSITE" id="PS51257">
    <property type="entry name" value="PROKAR_LIPOPROTEIN"/>
    <property type="match status" value="1"/>
</dbReference>
<dbReference type="Proteomes" id="UP000697927">
    <property type="component" value="Unassembled WGS sequence"/>
</dbReference>
<dbReference type="RefSeq" id="WP_167610013.1">
    <property type="nucleotide sequence ID" value="NZ_SOYS01000003.1"/>
</dbReference>
<dbReference type="Pfam" id="PF11183">
    <property type="entry name" value="PmrD"/>
    <property type="match status" value="1"/>
</dbReference>
<sequence length="118" mass="13027">MKWTVIDSLISPTTGTAFSCIVSCRELKLMLWYKASHFMMPGDEIVTSNLGVFINGQISQLTMCNVIPFNATLWRTMLAQSDCPGNAEVKPALCDFKGKCHLKTCPFGLDKVPPQLSP</sequence>
<dbReference type="EMBL" id="SOYS01000003">
    <property type="protein sequence ID" value="NIY47643.1"/>
    <property type="molecule type" value="Genomic_DNA"/>
</dbReference>
<keyword evidence="2" id="KW-1185">Reference proteome</keyword>
<accession>A0ABX0VKQ5</accession>
<protein>
    <submittedName>
        <fullName evidence="1">Anti-adapter protein IraM</fullName>
    </submittedName>
</protein>